<keyword evidence="1" id="KW-1133">Transmembrane helix</keyword>
<name>A0ABV3Q191_9BACL</name>
<evidence type="ECO:0000256" key="1">
    <source>
        <dbReference type="SAM" id="Phobius"/>
    </source>
</evidence>
<keyword evidence="1" id="KW-0472">Membrane</keyword>
<proteinExistence type="predicted"/>
<organism evidence="2 3">
    <name type="scientific">Jeotgalibacillus marinus</name>
    <dbReference type="NCBI Taxonomy" id="86667"/>
    <lineage>
        <taxon>Bacteria</taxon>
        <taxon>Bacillati</taxon>
        <taxon>Bacillota</taxon>
        <taxon>Bacilli</taxon>
        <taxon>Bacillales</taxon>
        <taxon>Caryophanaceae</taxon>
        <taxon>Jeotgalibacillus</taxon>
    </lineage>
</organism>
<feature type="transmembrane region" description="Helical" evidence="1">
    <location>
        <begin position="38"/>
        <end position="56"/>
    </location>
</feature>
<keyword evidence="1" id="KW-0812">Transmembrane</keyword>
<comment type="caution">
    <text evidence="2">The sequence shown here is derived from an EMBL/GenBank/DDBJ whole genome shotgun (WGS) entry which is preliminary data.</text>
</comment>
<dbReference type="Proteomes" id="UP001556040">
    <property type="component" value="Unassembled WGS sequence"/>
</dbReference>
<dbReference type="RefSeq" id="WP_367778594.1">
    <property type="nucleotide sequence ID" value="NZ_JBFMIA010000002.1"/>
</dbReference>
<evidence type="ECO:0000313" key="2">
    <source>
        <dbReference type="EMBL" id="MEW9501121.1"/>
    </source>
</evidence>
<feature type="transmembrane region" description="Helical" evidence="1">
    <location>
        <begin position="77"/>
        <end position="94"/>
    </location>
</feature>
<accession>A0ABV3Q191</accession>
<gene>
    <name evidence="2" type="ORF">AB1471_04795</name>
</gene>
<sequence length="95" mass="11431">MNKKNMWKAYITVPLGGFIGIMIPIFFFHVILSDELTFNMIVIYIFLYLYGIIITLRHVYWHVYKKEMSDKSKIKEMVVWGLLFVAFISIWIFNK</sequence>
<protein>
    <submittedName>
        <fullName evidence="2">Uncharacterized protein</fullName>
    </submittedName>
</protein>
<keyword evidence="3" id="KW-1185">Reference proteome</keyword>
<feature type="transmembrane region" description="Helical" evidence="1">
    <location>
        <begin position="12"/>
        <end position="32"/>
    </location>
</feature>
<dbReference type="EMBL" id="JBFMIA010000002">
    <property type="protein sequence ID" value="MEW9501121.1"/>
    <property type="molecule type" value="Genomic_DNA"/>
</dbReference>
<evidence type="ECO:0000313" key="3">
    <source>
        <dbReference type="Proteomes" id="UP001556040"/>
    </source>
</evidence>
<reference evidence="2 3" key="1">
    <citation type="journal article" date="1979" name="Int. J. Syst. Evol. Microbiol.">
        <title>Bacillus globisporus subsp. marinus subsp. nov.</title>
        <authorList>
            <person name="Liu H."/>
        </authorList>
    </citation>
    <scope>NUCLEOTIDE SEQUENCE [LARGE SCALE GENOMIC DNA]</scope>
    <source>
        <strain evidence="2 3">DSM 1297</strain>
    </source>
</reference>